<accession>A0A0V0SDQ8</accession>
<protein>
    <submittedName>
        <fullName evidence="1">Uncharacterized protein</fullName>
    </submittedName>
</protein>
<dbReference type="AlphaFoldDB" id="A0A0V0SDQ8"/>
<sequence length="203" mass="24123">MHKNRFPALRYANNDRHKRCLIVNMNNEEKEKRKRSKLIADDTKLIADGTKQNKKRQKFYVVRGWKHCVLFGKLTEDQHRTIYPQCKMFQCTKTGFQRCTMQIKIAIKVPYRQLGRTCLFDLRGTWLRRETNKIFDLTFNFLIDMNNEEKEKRKHGKQITDDTKLIADGTKQNKKRQKVYVVPRGSQFCRSGLGILRKGEVIP</sequence>
<reference evidence="1 2" key="1">
    <citation type="submission" date="2015-01" db="EMBL/GenBank/DDBJ databases">
        <title>Evolution of Trichinella species and genotypes.</title>
        <authorList>
            <person name="Korhonen P.K."/>
            <person name="Edoardo P."/>
            <person name="Giuseppe L.R."/>
            <person name="Gasser R.B."/>
        </authorList>
    </citation>
    <scope>NUCLEOTIDE SEQUENCE [LARGE SCALE GENOMIC DNA]</scope>
    <source>
        <strain evidence="1">ISS37</strain>
    </source>
</reference>
<name>A0A0V0SDQ8_9BILA</name>
<keyword evidence="2" id="KW-1185">Reference proteome</keyword>
<evidence type="ECO:0000313" key="1">
    <source>
        <dbReference type="EMBL" id="KRX24924.1"/>
    </source>
</evidence>
<organism evidence="1 2">
    <name type="scientific">Trichinella nelsoni</name>
    <dbReference type="NCBI Taxonomy" id="6336"/>
    <lineage>
        <taxon>Eukaryota</taxon>
        <taxon>Metazoa</taxon>
        <taxon>Ecdysozoa</taxon>
        <taxon>Nematoda</taxon>
        <taxon>Enoplea</taxon>
        <taxon>Dorylaimia</taxon>
        <taxon>Trichinellida</taxon>
        <taxon>Trichinellidae</taxon>
        <taxon>Trichinella</taxon>
    </lineage>
</organism>
<proteinExistence type="predicted"/>
<dbReference type="EMBL" id="JYDL01000015">
    <property type="protein sequence ID" value="KRX24924.1"/>
    <property type="molecule type" value="Genomic_DNA"/>
</dbReference>
<evidence type="ECO:0000313" key="2">
    <source>
        <dbReference type="Proteomes" id="UP000054630"/>
    </source>
</evidence>
<dbReference type="Proteomes" id="UP000054630">
    <property type="component" value="Unassembled WGS sequence"/>
</dbReference>
<comment type="caution">
    <text evidence="1">The sequence shown here is derived from an EMBL/GenBank/DDBJ whole genome shotgun (WGS) entry which is preliminary data.</text>
</comment>
<gene>
    <name evidence="1" type="ORF">T07_10488</name>
</gene>